<gene>
    <name evidence="3" type="ORF">LshimejAT787_0302690</name>
</gene>
<reference evidence="3" key="1">
    <citation type="submission" date="2022-07" db="EMBL/GenBank/DDBJ databases">
        <title>The genome of Lyophyllum shimeji provides insight into the initial evolution of ectomycorrhizal fungal genome.</title>
        <authorList>
            <person name="Kobayashi Y."/>
            <person name="Shibata T."/>
            <person name="Hirakawa H."/>
            <person name="Shigenobu S."/>
            <person name="Nishiyama T."/>
            <person name="Yamada A."/>
            <person name="Hasebe M."/>
            <person name="Kawaguchi M."/>
        </authorList>
    </citation>
    <scope>NUCLEOTIDE SEQUENCE</scope>
    <source>
        <strain evidence="3">AT787</strain>
    </source>
</reference>
<evidence type="ECO:0000259" key="2">
    <source>
        <dbReference type="Pfam" id="PF20263"/>
    </source>
</evidence>
<evidence type="ECO:0000313" key="3">
    <source>
        <dbReference type="EMBL" id="GLB35981.1"/>
    </source>
</evidence>
<organism evidence="3 4">
    <name type="scientific">Lyophyllum shimeji</name>
    <name type="common">Hon-shimeji</name>
    <name type="synonym">Tricholoma shimeji</name>
    <dbReference type="NCBI Taxonomy" id="47721"/>
    <lineage>
        <taxon>Eukaryota</taxon>
        <taxon>Fungi</taxon>
        <taxon>Dikarya</taxon>
        <taxon>Basidiomycota</taxon>
        <taxon>Agaricomycotina</taxon>
        <taxon>Agaricomycetes</taxon>
        <taxon>Agaricomycetidae</taxon>
        <taxon>Agaricales</taxon>
        <taxon>Tricholomatineae</taxon>
        <taxon>Lyophyllaceae</taxon>
        <taxon>Lyophyllum</taxon>
    </lineage>
</organism>
<dbReference type="InterPro" id="IPR046896">
    <property type="entry name" value="Cup1-like_N"/>
</dbReference>
<name>A0A9P3UM48_LYOSH</name>
<sequence>MQSSWCGSVISLYRAYSRQIRRLPLLYLRQFFRIKASDDIRAILRCSNAGLRRGKLKRVSKDLREVEAANNGSTKAFTHVLDLAYGRKGKLRWEIMKPIFSDPNARVPPRIIPSVEKSRPPVYSPEMRALLLSSHSRKTKPLSSRALVDPPTLPARADPSSKDAKLLGPFSKRREVNIRWRYFTQEWKKIRPPLEVVVQDASLGGTYKGTSRHDLLRAGIRGMGMQGYGVFDDVETVAGPAIVSKPLTRKERVTTTTNLDARATSPTKLRHPSRWLRRRYQELLGRVPILTYSRYKDKDGRVSGRYCVTLSVNALAPSIRFGPSRSPEVNAVADQEWLRLADKNLGMKKTDKV</sequence>
<comment type="caution">
    <text evidence="3">The sequence shown here is derived from an EMBL/GenBank/DDBJ whole genome shotgun (WGS) entry which is preliminary data.</text>
</comment>
<feature type="region of interest" description="Disordered" evidence="1">
    <location>
        <begin position="134"/>
        <end position="166"/>
    </location>
</feature>
<dbReference type="AlphaFoldDB" id="A0A9P3UM48"/>
<dbReference type="Proteomes" id="UP001063166">
    <property type="component" value="Unassembled WGS sequence"/>
</dbReference>
<dbReference type="Pfam" id="PF20263">
    <property type="entry name" value="LYRM2-like"/>
    <property type="match status" value="1"/>
</dbReference>
<dbReference type="OrthoDB" id="198652at2759"/>
<accession>A0A9P3UM48</accession>
<evidence type="ECO:0000313" key="4">
    <source>
        <dbReference type="Proteomes" id="UP001063166"/>
    </source>
</evidence>
<feature type="domain" description="LYR motif-containing protein Cup1-like N-terminal" evidence="2">
    <location>
        <begin position="12"/>
        <end position="96"/>
    </location>
</feature>
<proteinExistence type="predicted"/>
<keyword evidence="4" id="KW-1185">Reference proteome</keyword>
<protein>
    <recommendedName>
        <fullName evidence="2">LYR motif-containing protein Cup1-like N-terminal domain-containing protein</fullName>
    </recommendedName>
</protein>
<evidence type="ECO:0000256" key="1">
    <source>
        <dbReference type="SAM" id="MobiDB-lite"/>
    </source>
</evidence>
<dbReference type="EMBL" id="BRPK01000003">
    <property type="protein sequence ID" value="GLB35981.1"/>
    <property type="molecule type" value="Genomic_DNA"/>
</dbReference>